<organism evidence="1 2">
    <name type="scientific">Ureibacillus chungkukjangi</name>
    <dbReference type="NCBI Taxonomy" id="1202712"/>
    <lineage>
        <taxon>Bacteria</taxon>
        <taxon>Bacillati</taxon>
        <taxon>Bacillota</taxon>
        <taxon>Bacilli</taxon>
        <taxon>Bacillales</taxon>
        <taxon>Caryophanaceae</taxon>
        <taxon>Ureibacillus</taxon>
    </lineage>
</organism>
<dbReference type="RefSeq" id="WP_235867638.1">
    <property type="nucleotide sequence ID" value="NZ_PYWJ01000004.1"/>
</dbReference>
<evidence type="ECO:0008006" key="3">
    <source>
        <dbReference type="Google" id="ProtNLM"/>
    </source>
</evidence>
<evidence type="ECO:0000313" key="2">
    <source>
        <dbReference type="Proteomes" id="UP000247416"/>
    </source>
</evidence>
<proteinExistence type="predicted"/>
<gene>
    <name evidence="1" type="ORF">BJ095_11298</name>
</gene>
<protein>
    <recommendedName>
        <fullName evidence="3">Topoisomerase</fullName>
    </recommendedName>
</protein>
<evidence type="ECO:0000313" key="1">
    <source>
        <dbReference type="EMBL" id="PYF06137.1"/>
    </source>
</evidence>
<dbReference type="Proteomes" id="UP000247416">
    <property type="component" value="Unassembled WGS sequence"/>
</dbReference>
<sequence>MIKKALISGVVFSSMLLVGCNGENEEVTELVVSDSEEEAVDALTNEENDEINLLSELQTEILAAITEETEIDHEAIAIMLGGNLKEMSISVSFPKDLKVDDTEIQQIIEDSIQRASETENVAINEENVTITIEKY</sequence>
<dbReference type="PROSITE" id="PS51257">
    <property type="entry name" value="PROKAR_LIPOPROTEIN"/>
    <property type="match status" value="1"/>
</dbReference>
<comment type="caution">
    <text evidence="1">The sequence shown here is derived from an EMBL/GenBank/DDBJ whole genome shotgun (WGS) entry which is preliminary data.</text>
</comment>
<reference evidence="1 2" key="1">
    <citation type="submission" date="2018-06" db="EMBL/GenBank/DDBJ databases">
        <title>Genomic Encyclopedia of Archaeal and Bacterial Type Strains, Phase II (KMG-II): from individual species to whole genera.</title>
        <authorList>
            <person name="Goeker M."/>
        </authorList>
    </citation>
    <scope>NUCLEOTIDE SEQUENCE [LARGE SCALE GENOMIC DNA]</scope>
    <source>
        <strain evidence="1 2">KACC 16626</strain>
    </source>
</reference>
<keyword evidence="2" id="KW-1185">Reference proteome</keyword>
<name>A0A318TQE3_9BACL</name>
<dbReference type="EMBL" id="QJTJ01000012">
    <property type="protein sequence ID" value="PYF06137.1"/>
    <property type="molecule type" value="Genomic_DNA"/>
</dbReference>
<dbReference type="AlphaFoldDB" id="A0A318TQE3"/>
<accession>A0A318TQE3</accession>